<protein>
    <submittedName>
        <fullName evidence="1">Uncharacterized protein</fullName>
    </submittedName>
</protein>
<evidence type="ECO:0000313" key="2">
    <source>
        <dbReference type="Proteomes" id="UP001430953"/>
    </source>
</evidence>
<accession>A0AAW2EP42</accession>
<dbReference type="Proteomes" id="UP001430953">
    <property type="component" value="Unassembled WGS sequence"/>
</dbReference>
<gene>
    <name evidence="1" type="ORF">PUN28_017072</name>
</gene>
<sequence length="207" mass="23904">MLNCIYRLRTQTPRNTRVGENSSILLTTLPRALLPHNGSIPSPCRQLISPDLFDLLPLQVNEFCNFSGNKYLKLLENTIGETTSIVVPYRNKNLHSLDSADLQNVGRLFQTLYSTPTQCAIRSAIRDALFAMHVKEKEREREMCGKTGVNRYTWNDRKIDVGGSRPLEANWILERNTFHHLRLNYRSQQAILIDRAYAYFSTRAIYK</sequence>
<evidence type="ECO:0000313" key="1">
    <source>
        <dbReference type="EMBL" id="KAL0104114.1"/>
    </source>
</evidence>
<dbReference type="AlphaFoldDB" id="A0AAW2EP42"/>
<comment type="caution">
    <text evidence="1">The sequence shown here is derived from an EMBL/GenBank/DDBJ whole genome shotgun (WGS) entry which is preliminary data.</text>
</comment>
<proteinExistence type="predicted"/>
<dbReference type="EMBL" id="JADYXP020000020">
    <property type="protein sequence ID" value="KAL0104114.1"/>
    <property type="molecule type" value="Genomic_DNA"/>
</dbReference>
<reference evidence="1 2" key="1">
    <citation type="submission" date="2023-03" db="EMBL/GenBank/DDBJ databases">
        <title>High recombination rates correlate with genetic variation in Cardiocondyla obscurior ants.</title>
        <authorList>
            <person name="Errbii M."/>
        </authorList>
    </citation>
    <scope>NUCLEOTIDE SEQUENCE [LARGE SCALE GENOMIC DNA]</scope>
    <source>
        <strain evidence="1">Alpha-2009</strain>
        <tissue evidence="1">Whole body</tissue>
    </source>
</reference>
<name>A0AAW2EP42_9HYME</name>
<keyword evidence="2" id="KW-1185">Reference proteome</keyword>
<organism evidence="1 2">
    <name type="scientific">Cardiocondyla obscurior</name>
    <dbReference type="NCBI Taxonomy" id="286306"/>
    <lineage>
        <taxon>Eukaryota</taxon>
        <taxon>Metazoa</taxon>
        <taxon>Ecdysozoa</taxon>
        <taxon>Arthropoda</taxon>
        <taxon>Hexapoda</taxon>
        <taxon>Insecta</taxon>
        <taxon>Pterygota</taxon>
        <taxon>Neoptera</taxon>
        <taxon>Endopterygota</taxon>
        <taxon>Hymenoptera</taxon>
        <taxon>Apocrita</taxon>
        <taxon>Aculeata</taxon>
        <taxon>Formicoidea</taxon>
        <taxon>Formicidae</taxon>
        <taxon>Myrmicinae</taxon>
        <taxon>Cardiocondyla</taxon>
    </lineage>
</organism>